<dbReference type="SUPFAM" id="SSF56399">
    <property type="entry name" value="ADP-ribosylation"/>
    <property type="match status" value="1"/>
</dbReference>
<dbReference type="Proteomes" id="UP000244906">
    <property type="component" value="Unassembled WGS sequence"/>
</dbReference>
<accession>A0A2V1GYM7</accession>
<dbReference type="RefSeq" id="WP_116685129.1">
    <property type="nucleotide sequence ID" value="NZ_CAWNYD010000001.1"/>
</dbReference>
<evidence type="ECO:0000313" key="3">
    <source>
        <dbReference type="Proteomes" id="UP000244906"/>
    </source>
</evidence>
<dbReference type="Gene3D" id="3.90.210.10">
    <property type="entry name" value="Heat-Labile Enterotoxin, subunit A"/>
    <property type="match status" value="1"/>
</dbReference>
<organism evidence="2 3">
    <name type="scientific">Pelagibaculum spongiae</name>
    <dbReference type="NCBI Taxonomy" id="2080658"/>
    <lineage>
        <taxon>Bacteria</taxon>
        <taxon>Pseudomonadati</taxon>
        <taxon>Pseudomonadota</taxon>
        <taxon>Gammaproteobacteria</taxon>
        <taxon>Oceanospirillales</taxon>
        <taxon>Pelagibaculum</taxon>
    </lineage>
</organism>
<dbReference type="Pfam" id="PF22596">
    <property type="entry name" value="Scabin-like"/>
    <property type="match status" value="1"/>
</dbReference>
<keyword evidence="3" id="KW-1185">Reference proteome</keyword>
<name>A0A2V1GYM7_9GAMM</name>
<dbReference type="AlphaFoldDB" id="A0A2V1GYM7"/>
<evidence type="ECO:0000259" key="1">
    <source>
        <dbReference type="Pfam" id="PF22596"/>
    </source>
</evidence>
<feature type="domain" description="Pierisin-like" evidence="1">
    <location>
        <begin position="26"/>
        <end position="153"/>
    </location>
</feature>
<protein>
    <recommendedName>
        <fullName evidence="1">Pierisin-like domain-containing protein</fullName>
    </recommendedName>
</protein>
<dbReference type="EMBL" id="QDDL01000001">
    <property type="protein sequence ID" value="PVZ71539.1"/>
    <property type="molecule type" value="Genomic_DNA"/>
</dbReference>
<dbReference type="OrthoDB" id="7061525at2"/>
<reference evidence="2 3" key="1">
    <citation type="submission" date="2018-04" db="EMBL/GenBank/DDBJ databases">
        <title>Thalassorhabdus spongiae gen. nov., sp. nov., isolated from a marine sponge in South-West Iceland.</title>
        <authorList>
            <person name="Knobloch S."/>
            <person name="Daussin A."/>
            <person name="Johannsson R."/>
            <person name="Marteinsson V.T."/>
        </authorList>
    </citation>
    <scope>NUCLEOTIDE SEQUENCE [LARGE SCALE GENOMIC DNA]</scope>
    <source>
        <strain evidence="2 3">Hp12</strain>
    </source>
</reference>
<sequence>MFEFISRKKRIIARVIQRKHLPEYTYRWDKRLPEVISSEGFFPWNIEGNVTLVEHVKNSYGFNHPRARQITQHDSQWVSTGTYGMLKKIDPTFAQQIFNSYLYRVNTQQALVTGPFQDVNSHFDKSGLHRPYATQREWAKLGGILASAIIEYMPGRVFYDQYNIVKGAPDENELTGWQSMH</sequence>
<proteinExistence type="predicted"/>
<dbReference type="InterPro" id="IPR054695">
    <property type="entry name" value="Pierisin-like_dom"/>
</dbReference>
<comment type="caution">
    <text evidence="2">The sequence shown here is derived from an EMBL/GenBank/DDBJ whole genome shotgun (WGS) entry which is preliminary data.</text>
</comment>
<gene>
    <name evidence="2" type="ORF">DC094_00375</name>
</gene>
<evidence type="ECO:0000313" key="2">
    <source>
        <dbReference type="EMBL" id="PVZ71539.1"/>
    </source>
</evidence>